<dbReference type="AlphaFoldDB" id="A0A3N4J546"/>
<organism evidence="2 3">
    <name type="scientific">Choiromyces venosus 120613-1</name>
    <dbReference type="NCBI Taxonomy" id="1336337"/>
    <lineage>
        <taxon>Eukaryota</taxon>
        <taxon>Fungi</taxon>
        <taxon>Dikarya</taxon>
        <taxon>Ascomycota</taxon>
        <taxon>Pezizomycotina</taxon>
        <taxon>Pezizomycetes</taxon>
        <taxon>Pezizales</taxon>
        <taxon>Tuberaceae</taxon>
        <taxon>Choiromyces</taxon>
    </lineage>
</organism>
<protein>
    <submittedName>
        <fullName evidence="2">Uncharacterized protein</fullName>
    </submittedName>
</protein>
<evidence type="ECO:0000256" key="1">
    <source>
        <dbReference type="SAM" id="MobiDB-lite"/>
    </source>
</evidence>
<keyword evidence="3" id="KW-1185">Reference proteome</keyword>
<feature type="region of interest" description="Disordered" evidence="1">
    <location>
        <begin position="34"/>
        <end position="62"/>
    </location>
</feature>
<evidence type="ECO:0000313" key="2">
    <source>
        <dbReference type="EMBL" id="RPA93422.1"/>
    </source>
</evidence>
<dbReference type="EMBL" id="ML120452">
    <property type="protein sequence ID" value="RPA93422.1"/>
    <property type="molecule type" value="Genomic_DNA"/>
</dbReference>
<reference evidence="2 3" key="1">
    <citation type="journal article" date="2018" name="Nat. Ecol. Evol.">
        <title>Pezizomycetes genomes reveal the molecular basis of ectomycorrhizal truffle lifestyle.</title>
        <authorList>
            <person name="Murat C."/>
            <person name="Payen T."/>
            <person name="Noel B."/>
            <person name="Kuo A."/>
            <person name="Morin E."/>
            <person name="Chen J."/>
            <person name="Kohler A."/>
            <person name="Krizsan K."/>
            <person name="Balestrini R."/>
            <person name="Da Silva C."/>
            <person name="Montanini B."/>
            <person name="Hainaut M."/>
            <person name="Levati E."/>
            <person name="Barry K.W."/>
            <person name="Belfiori B."/>
            <person name="Cichocki N."/>
            <person name="Clum A."/>
            <person name="Dockter R.B."/>
            <person name="Fauchery L."/>
            <person name="Guy J."/>
            <person name="Iotti M."/>
            <person name="Le Tacon F."/>
            <person name="Lindquist E.A."/>
            <person name="Lipzen A."/>
            <person name="Malagnac F."/>
            <person name="Mello A."/>
            <person name="Molinier V."/>
            <person name="Miyauchi S."/>
            <person name="Poulain J."/>
            <person name="Riccioni C."/>
            <person name="Rubini A."/>
            <person name="Sitrit Y."/>
            <person name="Splivallo R."/>
            <person name="Traeger S."/>
            <person name="Wang M."/>
            <person name="Zifcakova L."/>
            <person name="Wipf D."/>
            <person name="Zambonelli A."/>
            <person name="Paolocci F."/>
            <person name="Nowrousian M."/>
            <person name="Ottonello S."/>
            <person name="Baldrian P."/>
            <person name="Spatafora J.W."/>
            <person name="Henrissat B."/>
            <person name="Nagy L.G."/>
            <person name="Aury J.M."/>
            <person name="Wincker P."/>
            <person name="Grigoriev I.V."/>
            <person name="Bonfante P."/>
            <person name="Martin F.M."/>
        </authorList>
    </citation>
    <scope>NUCLEOTIDE SEQUENCE [LARGE SCALE GENOMIC DNA]</scope>
    <source>
        <strain evidence="2 3">120613-1</strain>
    </source>
</reference>
<evidence type="ECO:0000313" key="3">
    <source>
        <dbReference type="Proteomes" id="UP000276215"/>
    </source>
</evidence>
<feature type="compositionally biased region" description="Polar residues" evidence="1">
    <location>
        <begin position="40"/>
        <end position="61"/>
    </location>
</feature>
<name>A0A3N4J546_9PEZI</name>
<sequence length="267" mass="29537">MSEEAKHSLNAVKQELASGSIRGQDLTFSYPPHEIAAMSEPTSDIQQPPNNEHNEGDSLSNDRVGAFSAINRLDNSEDAVDPALQTPLQAVAAFNASFSNIDTSPNRWGKRQAETEVPSDIMDDIAIKRQHMEELTGGSQPLSTHIAQVGLSHDEVNGQNLSMAVSNFADGSDAVSQYVPQPQTPIVQNDHQNVLSQETEDDGMDQDFISDEEQESHSGPSSWDQYDHNSFLMWDANRNLRIHSLPILDNLVNIKSVLSLDIFDFYF</sequence>
<dbReference type="Proteomes" id="UP000276215">
    <property type="component" value="Unassembled WGS sequence"/>
</dbReference>
<accession>A0A3N4J546</accession>
<gene>
    <name evidence="2" type="ORF">L873DRAFT_1838077</name>
</gene>
<proteinExistence type="predicted"/>